<feature type="domain" description="P-type ATPase A" evidence="12">
    <location>
        <begin position="266"/>
        <end position="399"/>
    </location>
</feature>
<keyword evidence="5" id="KW-0547">Nucleotide-binding</keyword>
<dbReference type="GO" id="GO:0016887">
    <property type="term" value="F:ATP hydrolysis activity"/>
    <property type="evidence" value="ECO:0007669"/>
    <property type="project" value="InterPro"/>
</dbReference>
<evidence type="ECO:0000256" key="3">
    <source>
        <dbReference type="ARBA" id="ARBA00022692"/>
    </source>
</evidence>
<keyword evidence="9 11" id="KW-1133">Transmembrane helix</keyword>
<evidence type="ECO:0008006" key="16">
    <source>
        <dbReference type="Google" id="ProtNLM"/>
    </source>
</evidence>
<dbReference type="PANTHER" id="PTHR45630">
    <property type="entry name" value="CATION-TRANSPORTING ATPASE-RELATED"/>
    <property type="match status" value="1"/>
</dbReference>
<evidence type="ECO:0000256" key="5">
    <source>
        <dbReference type="ARBA" id="ARBA00022741"/>
    </source>
</evidence>
<dbReference type="InterPro" id="IPR036412">
    <property type="entry name" value="HAD-like_sf"/>
</dbReference>
<dbReference type="GO" id="GO:0005524">
    <property type="term" value="F:ATP binding"/>
    <property type="evidence" value="ECO:0007669"/>
    <property type="project" value="UniProtKB-KW"/>
</dbReference>
<dbReference type="Gene3D" id="2.70.150.10">
    <property type="entry name" value="Calcium-transporting ATPase, cytoplasmic transduction domain A"/>
    <property type="match status" value="1"/>
</dbReference>
<keyword evidence="4" id="KW-0479">Metal-binding</keyword>
<evidence type="ECO:0000259" key="13">
    <source>
        <dbReference type="Pfam" id="PF23143"/>
    </source>
</evidence>
<evidence type="ECO:0000256" key="1">
    <source>
        <dbReference type="ARBA" id="ARBA00004141"/>
    </source>
</evidence>
<dbReference type="NCBIfam" id="TIGR01657">
    <property type="entry name" value="P-ATPase-V"/>
    <property type="match status" value="1"/>
</dbReference>
<keyword evidence="10 11" id="KW-0472">Membrane</keyword>
<dbReference type="InterPro" id="IPR006544">
    <property type="entry name" value="P-type_TPase_V"/>
</dbReference>
<dbReference type="NCBIfam" id="TIGR01494">
    <property type="entry name" value="ATPase_P-type"/>
    <property type="match status" value="1"/>
</dbReference>
<evidence type="ECO:0000256" key="7">
    <source>
        <dbReference type="ARBA" id="ARBA00022842"/>
    </source>
</evidence>
<comment type="subcellular location">
    <subcellularLocation>
        <location evidence="1">Membrane</location>
        <topology evidence="1">Multi-pass membrane protein</topology>
    </subcellularLocation>
</comment>
<dbReference type="InterPro" id="IPR001757">
    <property type="entry name" value="P_typ_ATPase"/>
</dbReference>
<evidence type="ECO:0000313" key="15">
    <source>
        <dbReference type="Proteomes" id="UP000030745"/>
    </source>
</evidence>
<reference evidence="14 15" key="1">
    <citation type="journal article" date="2013" name="PLoS Genet.">
        <title>Distinctive expansion of potential virulence genes in the genome of the oomycete fish pathogen Saprolegnia parasitica.</title>
        <authorList>
            <person name="Jiang R.H."/>
            <person name="de Bruijn I."/>
            <person name="Haas B.J."/>
            <person name="Belmonte R."/>
            <person name="Lobach L."/>
            <person name="Christie J."/>
            <person name="van den Ackerveken G."/>
            <person name="Bottin A."/>
            <person name="Bulone V."/>
            <person name="Diaz-Moreno S.M."/>
            <person name="Dumas B."/>
            <person name="Fan L."/>
            <person name="Gaulin E."/>
            <person name="Govers F."/>
            <person name="Grenville-Briggs L.J."/>
            <person name="Horner N.R."/>
            <person name="Levin J.Z."/>
            <person name="Mammella M."/>
            <person name="Meijer H.J."/>
            <person name="Morris P."/>
            <person name="Nusbaum C."/>
            <person name="Oome S."/>
            <person name="Phillips A.J."/>
            <person name="van Rooyen D."/>
            <person name="Rzeszutek E."/>
            <person name="Saraiva M."/>
            <person name="Secombes C.J."/>
            <person name="Seidl M.F."/>
            <person name="Snel B."/>
            <person name="Stassen J.H."/>
            <person name="Sykes S."/>
            <person name="Tripathy S."/>
            <person name="van den Berg H."/>
            <person name="Vega-Arreguin J.C."/>
            <person name="Wawra S."/>
            <person name="Young S.K."/>
            <person name="Zeng Q."/>
            <person name="Dieguez-Uribeondo J."/>
            <person name="Russ C."/>
            <person name="Tyler B.M."/>
            <person name="van West P."/>
        </authorList>
    </citation>
    <scope>NUCLEOTIDE SEQUENCE [LARGE SCALE GENOMIC DNA]</scope>
    <source>
        <strain evidence="14 15">CBS 223.65</strain>
    </source>
</reference>
<comment type="similarity">
    <text evidence="2">Belongs to the cation transport ATPase (P-type) (TC 3.A.3) family. Type V subfamily.</text>
</comment>
<feature type="transmembrane region" description="Helical" evidence="11">
    <location>
        <begin position="228"/>
        <end position="246"/>
    </location>
</feature>
<dbReference type="InterPro" id="IPR059000">
    <property type="entry name" value="ATPase_P-type_domA"/>
</dbReference>
<dbReference type="Pfam" id="PF00122">
    <property type="entry name" value="E1-E2_ATPase"/>
    <property type="match status" value="1"/>
</dbReference>
<dbReference type="Gene3D" id="3.40.50.1000">
    <property type="entry name" value="HAD superfamily/HAD-like"/>
    <property type="match status" value="1"/>
</dbReference>
<evidence type="ECO:0000256" key="2">
    <source>
        <dbReference type="ARBA" id="ARBA00006000"/>
    </source>
</evidence>
<protein>
    <recommendedName>
        <fullName evidence="16">Cation-transporting ATPase</fullName>
    </recommendedName>
</protein>
<feature type="transmembrane region" description="Helical" evidence="11">
    <location>
        <begin position="992"/>
        <end position="1015"/>
    </location>
</feature>
<keyword evidence="7" id="KW-0460">Magnesium</keyword>
<dbReference type="Pfam" id="PF00702">
    <property type="entry name" value="Hydrolase"/>
    <property type="match status" value="1"/>
</dbReference>
<dbReference type="GO" id="GO:0006874">
    <property type="term" value="P:intracellular calcium ion homeostasis"/>
    <property type="evidence" value="ECO:0007669"/>
    <property type="project" value="TreeGrafter"/>
</dbReference>
<feature type="transmembrane region" description="Helical" evidence="11">
    <location>
        <begin position="50"/>
        <end position="72"/>
    </location>
</feature>
<evidence type="ECO:0000256" key="6">
    <source>
        <dbReference type="ARBA" id="ARBA00022840"/>
    </source>
</evidence>
<feature type="transmembrane region" description="Helical" evidence="11">
    <location>
        <begin position="1027"/>
        <end position="1044"/>
    </location>
</feature>
<feature type="transmembrane region" description="Helical" evidence="11">
    <location>
        <begin position="941"/>
        <end position="972"/>
    </location>
</feature>
<dbReference type="SFLD" id="SFLDF00027">
    <property type="entry name" value="p-type_atpase"/>
    <property type="match status" value="1"/>
</dbReference>
<dbReference type="RefSeq" id="XP_012201371.1">
    <property type="nucleotide sequence ID" value="XM_012345981.1"/>
</dbReference>
<evidence type="ECO:0000256" key="10">
    <source>
        <dbReference type="ARBA" id="ARBA00023136"/>
    </source>
</evidence>
<dbReference type="PROSITE" id="PS00154">
    <property type="entry name" value="ATPASE_E1_E2"/>
    <property type="match status" value="1"/>
</dbReference>
<evidence type="ECO:0000256" key="4">
    <source>
        <dbReference type="ARBA" id="ARBA00022723"/>
    </source>
</evidence>
<dbReference type="InterPro" id="IPR044492">
    <property type="entry name" value="P_typ_ATPase_HD_dom"/>
</dbReference>
<dbReference type="GeneID" id="24129485"/>
<feature type="transmembrane region" description="Helical" evidence="11">
    <location>
        <begin position="21"/>
        <end position="44"/>
    </location>
</feature>
<gene>
    <name evidence="14" type="ORF">SPRG_07187</name>
</gene>
<dbReference type="KEGG" id="spar:SPRG_07187"/>
<dbReference type="GO" id="GO:0019829">
    <property type="term" value="F:ATPase-coupled monoatomic cation transmembrane transporter activity"/>
    <property type="evidence" value="ECO:0007669"/>
    <property type="project" value="TreeGrafter"/>
</dbReference>
<name>A0A067CAW7_SAPPC</name>
<dbReference type="STRING" id="695850.A0A067CAW7"/>
<dbReference type="InterPro" id="IPR018303">
    <property type="entry name" value="ATPase_P-typ_P_site"/>
</dbReference>
<feature type="transmembrane region" description="Helical" evidence="11">
    <location>
        <begin position="446"/>
        <end position="464"/>
    </location>
</feature>
<dbReference type="SUPFAM" id="SSF56784">
    <property type="entry name" value="HAD-like"/>
    <property type="match status" value="1"/>
</dbReference>
<dbReference type="InterPro" id="IPR023299">
    <property type="entry name" value="ATPase_P-typ_cyto_dom_N"/>
</dbReference>
<feature type="transmembrane region" description="Helical" evidence="11">
    <location>
        <begin position="206"/>
        <end position="222"/>
    </location>
</feature>
<dbReference type="VEuPathDB" id="FungiDB:SPRG_07187"/>
<evidence type="ECO:0000256" key="8">
    <source>
        <dbReference type="ARBA" id="ARBA00022967"/>
    </source>
</evidence>
<evidence type="ECO:0000256" key="11">
    <source>
        <dbReference type="SAM" id="Phobius"/>
    </source>
</evidence>
<dbReference type="OMA" id="WYYSLFN"/>
<dbReference type="PANTHER" id="PTHR45630:SF7">
    <property type="entry name" value="ENDOPLASMIC RETICULUM TRANSMEMBRANE HELIX TRANSLOCASE"/>
    <property type="match status" value="1"/>
</dbReference>
<dbReference type="SFLD" id="SFLDG00002">
    <property type="entry name" value="C1.7:_P-type_atpase_like"/>
    <property type="match status" value="1"/>
</dbReference>
<dbReference type="GO" id="GO:0046872">
    <property type="term" value="F:metal ion binding"/>
    <property type="evidence" value="ECO:0007669"/>
    <property type="project" value="UniProtKB-KW"/>
</dbReference>
<keyword evidence="15" id="KW-1185">Reference proteome</keyword>
<dbReference type="SUPFAM" id="SSF81653">
    <property type="entry name" value="Calcium ATPase, transduction domain A"/>
    <property type="match status" value="1"/>
</dbReference>
<dbReference type="GO" id="GO:0015662">
    <property type="term" value="F:P-type ion transporter activity"/>
    <property type="evidence" value="ECO:0007669"/>
    <property type="project" value="TreeGrafter"/>
</dbReference>
<accession>A0A067CAW7</accession>
<keyword evidence="8" id="KW-1278">Translocase</keyword>
<dbReference type="Gene3D" id="3.40.1110.10">
    <property type="entry name" value="Calcium-transporting ATPase, cytoplasmic domain N"/>
    <property type="match status" value="1"/>
</dbReference>
<feature type="transmembrane region" description="Helical" evidence="11">
    <location>
        <begin position="416"/>
        <end position="434"/>
    </location>
</feature>
<dbReference type="InterPro" id="IPR057255">
    <property type="entry name" value="2TM_P5A-ATPase"/>
</dbReference>
<dbReference type="SUPFAM" id="SSF81665">
    <property type="entry name" value="Calcium ATPase, transmembrane domain M"/>
    <property type="match status" value="1"/>
</dbReference>
<dbReference type="GO" id="GO:0005789">
    <property type="term" value="C:endoplasmic reticulum membrane"/>
    <property type="evidence" value="ECO:0007669"/>
    <property type="project" value="TreeGrafter"/>
</dbReference>
<keyword evidence="3 11" id="KW-0812">Transmembrane</keyword>
<evidence type="ECO:0000259" key="12">
    <source>
        <dbReference type="Pfam" id="PF00122"/>
    </source>
</evidence>
<dbReference type="InterPro" id="IPR023214">
    <property type="entry name" value="HAD_sf"/>
</dbReference>
<dbReference type="InterPro" id="IPR008250">
    <property type="entry name" value="ATPase_P-typ_transduc_dom_A_sf"/>
</dbReference>
<proteinExistence type="inferred from homology"/>
<feature type="transmembrane region" description="Helical" evidence="11">
    <location>
        <begin position="1064"/>
        <end position="1082"/>
    </location>
</feature>
<sequence length="1098" mass="120215">MAQVDDAELRPGLALYRPLPTLLRLDVLPFGMLYATFSACAAVAQRGHGFAVGLALVACTHALTFFASEWSLRVKCFVAYSRISIAGLSTYDDVVVKVEPALPSLPAELCPIRREAPSPKLQVQKATIPVPTLWFAYQKLRFCLDTSLTAPVCFRRLTYPINNDLAVYVGANGYTSRVALEAAGLRWQKNEFEIPMPAFWTLLKQHLVAPFFVFQFFCMLLWCMDEYMYYSLLTMAMLVLFECTVVKQRQHNLELLALMQRPPTLVYAYRMTKWQRLSSTDLVPGDLVSIGRATAFDETDDVEGGVVAPCDLLLLRGACVVNEAMLSGESIPLRKEHVDPLESSALLLNGRHRKHVLFGGTKILQHTPYAPSASDPPDHGCVAFVLRTGFGTTQGKMLRTILLASPHLSANNTESLCFILFLVCFALAASLYVLLEGAGDPTRSSYKLFLHCVMIITSVVPPELPMELSLAVTNSLLSLSRMDVFCTEPFKIPVAGKVDVVCVDKTGTLTTDALALRGVAGLSASSLLPLSDPRTLVSPGSLPMDVQIVLASCHALIVLNGAIAGDPLEKTVLAHLNDWTLHQLDRVAARYPFSVRSLRIIHRFGFSSELRRMSALVLVDDGSAIGHARVVCKGAPEVMEPLFAHVPSYYRDVHEHYARKGARVLALGFKRVPISDLARTRHLARDATETNLTFAGFLVLDCPLKPDSRRVVQDLQLANHRVVMVTGDSALTASDVARQVHLLPHAETLVLEPSTSGLLFWTSATEKYPFTEATLATLAETHNFCVLGSAVASLSPTSLQALAPLTQVFARTSPDEKALVLAALNAGRNITAMCGDGTNDVGALDGTNDVGALKRAHVGISLVNGPTRRRRRRCTLVTSLQMYKILGVNCLVSAYVLSALYVYGVKQGDTQLTCSGLLVALCFLFLSYAKPASTLSHERPVSRVFCVSVLSSILLQFGVHLCSLVLGLSIAAPLVEWNDPRLHADASFTPNALNTLMFLLATCMQVTTFVANYKGRPFMESFREHKLLARCAYASYAFVLVALLELWPAMNTWLELVPLGSDMVQGQVLCLMLFDTVAVLALERTVQVLTTAYPEWMT</sequence>
<dbReference type="InterPro" id="IPR023298">
    <property type="entry name" value="ATPase_P-typ_TM_dom_sf"/>
</dbReference>
<organism evidence="14 15">
    <name type="scientific">Saprolegnia parasitica (strain CBS 223.65)</name>
    <dbReference type="NCBI Taxonomy" id="695850"/>
    <lineage>
        <taxon>Eukaryota</taxon>
        <taxon>Sar</taxon>
        <taxon>Stramenopiles</taxon>
        <taxon>Oomycota</taxon>
        <taxon>Saprolegniomycetes</taxon>
        <taxon>Saprolegniales</taxon>
        <taxon>Saprolegniaceae</taxon>
        <taxon>Saprolegnia</taxon>
    </lineage>
</organism>
<feature type="transmembrane region" description="Helical" evidence="11">
    <location>
        <begin position="910"/>
        <end position="929"/>
    </location>
</feature>
<feature type="domain" description="P5A-ATPase transmembrane helical hairpin" evidence="13">
    <location>
        <begin position="19"/>
        <end position="82"/>
    </location>
</feature>
<dbReference type="Pfam" id="PF23143">
    <property type="entry name" value="2TM_P5A-ATPase"/>
    <property type="match status" value="1"/>
</dbReference>
<dbReference type="SUPFAM" id="SSF81660">
    <property type="entry name" value="Metal cation-transporting ATPase, ATP-binding domain N"/>
    <property type="match status" value="1"/>
</dbReference>
<dbReference type="EMBL" id="KK583214">
    <property type="protein sequence ID" value="KDO27914.1"/>
    <property type="molecule type" value="Genomic_DNA"/>
</dbReference>
<feature type="transmembrane region" description="Helical" evidence="11">
    <location>
        <begin position="882"/>
        <end position="904"/>
    </location>
</feature>
<dbReference type="AlphaFoldDB" id="A0A067CAW7"/>
<keyword evidence="6" id="KW-0067">ATP-binding</keyword>
<evidence type="ECO:0000256" key="9">
    <source>
        <dbReference type="ARBA" id="ARBA00022989"/>
    </source>
</evidence>
<dbReference type="Proteomes" id="UP000030745">
    <property type="component" value="Unassembled WGS sequence"/>
</dbReference>
<dbReference type="OrthoDB" id="48943at2759"/>
<dbReference type="PRINTS" id="PR00119">
    <property type="entry name" value="CATATPASE"/>
</dbReference>
<evidence type="ECO:0000313" key="14">
    <source>
        <dbReference type="EMBL" id="KDO27914.1"/>
    </source>
</evidence>
<dbReference type="SFLD" id="SFLDS00003">
    <property type="entry name" value="Haloacid_Dehalogenase"/>
    <property type="match status" value="1"/>
</dbReference>